<accession>A0ABX2T4F4</accession>
<dbReference type="Gene3D" id="3.90.550.10">
    <property type="entry name" value="Spore Coat Polysaccharide Biosynthesis Protein SpsA, Chain A"/>
    <property type="match status" value="1"/>
</dbReference>
<dbReference type="PANTHER" id="PTHR43685">
    <property type="entry name" value="GLYCOSYLTRANSFERASE"/>
    <property type="match status" value="1"/>
</dbReference>
<dbReference type="EMBL" id="JABFDB010000001">
    <property type="protein sequence ID" value="NYZ18156.1"/>
    <property type="molecule type" value="Genomic_DNA"/>
</dbReference>
<dbReference type="SUPFAM" id="SSF53448">
    <property type="entry name" value="Nucleotide-diphospho-sugar transferases"/>
    <property type="match status" value="1"/>
</dbReference>
<name>A0ABX2T4F4_9PROT</name>
<gene>
    <name evidence="2" type="ORF">HND93_00410</name>
</gene>
<dbReference type="PANTHER" id="PTHR43685:SF11">
    <property type="entry name" value="GLYCOSYLTRANSFERASE TAGX-RELATED"/>
    <property type="match status" value="1"/>
</dbReference>
<comment type="caution">
    <text evidence="2">The sequence shown here is derived from an EMBL/GenBank/DDBJ whole genome shotgun (WGS) entry which is preliminary data.</text>
</comment>
<dbReference type="InterPro" id="IPR001173">
    <property type="entry name" value="Glyco_trans_2-like"/>
</dbReference>
<sequence>MCVPPRHIARIVPRFNGPRIAPVGVDGDGKGSIVAAIGVSVIIPAYRAHDTIARAVRSLLDQDWPDWEALVVSDDGTDYRPTLSAAGIDDPRVRFVPSGGVGTGAPAARNAGLRAARFDVVAPLDADDRFLPGRLSTMVPLAHRDGAAADNVAVVRDEDGAPLSTLFPVTGGQAVLDAARFLATSVPMFPVVRRELIDGWPEDVNFCDDVVFNVCAFDRVGSMPLITEPLYEYRQRQGSITFAADAGARAERCYAHVLERLTAGAYPIRDPELRSAFAAAIGRKRDLNAAYERAFRDGLCANFQEFLAVAGANSSPTPRVSDTSPSAPR</sequence>
<evidence type="ECO:0000313" key="3">
    <source>
        <dbReference type="Proteomes" id="UP000584642"/>
    </source>
</evidence>
<dbReference type="CDD" id="cd00761">
    <property type="entry name" value="Glyco_tranf_GTA_type"/>
    <property type="match status" value="1"/>
</dbReference>
<dbReference type="Pfam" id="PF00535">
    <property type="entry name" value="Glycos_transf_2"/>
    <property type="match status" value="1"/>
</dbReference>
<dbReference type="InterPro" id="IPR050834">
    <property type="entry name" value="Glycosyltransf_2"/>
</dbReference>
<feature type="domain" description="Glycosyltransferase 2-like" evidence="1">
    <location>
        <begin position="40"/>
        <end position="158"/>
    </location>
</feature>
<evidence type="ECO:0000259" key="1">
    <source>
        <dbReference type="Pfam" id="PF00535"/>
    </source>
</evidence>
<reference evidence="2 3" key="1">
    <citation type="submission" date="2020-05" db="EMBL/GenBank/DDBJ databases">
        <title>Azospirillum oleiclasticum sp. nov, a nitrogen-fixing and heavy crude oil-emulsifying bacterium isolated from the crude oil of Yumen Oilfield.</title>
        <authorList>
            <person name="Wu D."/>
            <person name="Cai M."/>
            <person name="Zhang X."/>
        </authorList>
    </citation>
    <scope>NUCLEOTIDE SEQUENCE [LARGE SCALE GENOMIC DNA]</scope>
    <source>
        <strain evidence="2 3">ROY-1-1-2</strain>
    </source>
</reference>
<dbReference type="InterPro" id="IPR029044">
    <property type="entry name" value="Nucleotide-diphossugar_trans"/>
</dbReference>
<organism evidence="2 3">
    <name type="scientific">Azospirillum oleiclasticum</name>
    <dbReference type="NCBI Taxonomy" id="2735135"/>
    <lineage>
        <taxon>Bacteria</taxon>
        <taxon>Pseudomonadati</taxon>
        <taxon>Pseudomonadota</taxon>
        <taxon>Alphaproteobacteria</taxon>
        <taxon>Rhodospirillales</taxon>
        <taxon>Azospirillaceae</taxon>
        <taxon>Azospirillum</taxon>
    </lineage>
</organism>
<dbReference type="Proteomes" id="UP000584642">
    <property type="component" value="Unassembled WGS sequence"/>
</dbReference>
<proteinExistence type="predicted"/>
<keyword evidence="3" id="KW-1185">Reference proteome</keyword>
<protein>
    <submittedName>
        <fullName evidence="2">Glycosyltransferase family 2 protein</fullName>
    </submittedName>
</protein>
<evidence type="ECO:0000313" key="2">
    <source>
        <dbReference type="EMBL" id="NYZ18156.1"/>
    </source>
</evidence>